<gene>
    <name evidence="1" type="ORF">IPL58_15605</name>
</gene>
<protein>
    <submittedName>
        <fullName evidence="1">Uncharacterized protein</fullName>
    </submittedName>
</protein>
<evidence type="ECO:0000313" key="2">
    <source>
        <dbReference type="Proteomes" id="UP000886689"/>
    </source>
</evidence>
<dbReference type="Proteomes" id="UP000886689">
    <property type="component" value="Unassembled WGS sequence"/>
</dbReference>
<proteinExistence type="predicted"/>
<reference evidence="1" key="1">
    <citation type="submission" date="2020-10" db="EMBL/GenBank/DDBJ databases">
        <title>Connecting structure to function with the recovery of over 1000 high-quality activated sludge metagenome-assembled genomes encoding full-length rRNA genes using long-read sequencing.</title>
        <authorList>
            <person name="Singleton C.M."/>
            <person name="Petriglieri F."/>
            <person name="Kristensen J.M."/>
            <person name="Kirkegaard R.H."/>
            <person name="Michaelsen T.Y."/>
            <person name="Andersen M.H."/>
            <person name="Karst S.M."/>
            <person name="Dueholm M.S."/>
            <person name="Nielsen P.H."/>
            <person name="Albertsen M."/>
        </authorList>
    </citation>
    <scope>NUCLEOTIDE SEQUENCE</scope>
    <source>
        <strain evidence="1">Hirt_18-Q3-R61-65_BATAC.395</strain>
    </source>
</reference>
<dbReference type="AlphaFoldDB" id="A0A9D7K689"/>
<dbReference type="EMBL" id="JADJUC010000028">
    <property type="protein sequence ID" value="MBK8525332.1"/>
    <property type="molecule type" value="Genomic_DNA"/>
</dbReference>
<evidence type="ECO:0000313" key="1">
    <source>
        <dbReference type="EMBL" id="MBK8525332.1"/>
    </source>
</evidence>
<name>A0A9D7K689_9PROT</name>
<organism evidence="1 2">
    <name type="scientific">Candidatus Proximibacter danicus</name>
    <dbReference type="NCBI Taxonomy" id="2954365"/>
    <lineage>
        <taxon>Bacteria</taxon>
        <taxon>Pseudomonadati</taxon>
        <taxon>Pseudomonadota</taxon>
        <taxon>Betaproteobacteria</taxon>
        <taxon>Candidatus Proximibacter</taxon>
    </lineage>
</organism>
<sequence length="85" mass="9221">MEPTDELANRFFDLGVFLIRNGSHPAFGIATAQALLDAEPTMSACLSTAFSILVPAYAFCNSVLRDQHAAVYDESVASVLVHYLK</sequence>
<accession>A0A9D7K689</accession>
<comment type="caution">
    <text evidence="1">The sequence shown here is derived from an EMBL/GenBank/DDBJ whole genome shotgun (WGS) entry which is preliminary data.</text>
</comment>